<evidence type="ECO:0000259" key="2">
    <source>
        <dbReference type="PROSITE" id="PS50097"/>
    </source>
</evidence>
<feature type="compositionally biased region" description="Low complexity" evidence="1">
    <location>
        <begin position="78"/>
        <end position="92"/>
    </location>
</feature>
<dbReference type="OrthoDB" id="3238373at2759"/>
<dbReference type="AlphaFoldDB" id="A0A8E2AXB1"/>
<sequence length="391" mass="44020">MDDHHLHPDSPLMTMSNSFLGDGMLHLSQLSIPGPSRDPTYYISDGNSVLLVENTLFKVHRSILTKDKSAFETMFQLSSETDSSRSDSSMTSPEGETDENPIRLLGDTADEFRALLWALYALPHELMLATTPDANCTQLLNLARITHKYQFRSIETWALSVLHIHYSRPGALDNMSPMNAPMSLLHPPLTDGPSLVQVTELAALCERPDLLEIATTRWKRLIGEGKDLALAIDIGERFNLRSMLGLAYHAMMLKGKAYWDIDAMLTREQRIRLLCGYYSLAKLWDTLPSQPPIITHNARCTSQQRCMKAWGAVWKAVLEMGTQVIPTLQREDVLAKFMLTESSMKALVEKEIQSQGILDGLPHCKENALIATTMKVREFKETLADHFSDEF</sequence>
<evidence type="ECO:0000313" key="4">
    <source>
        <dbReference type="Proteomes" id="UP000250043"/>
    </source>
</evidence>
<keyword evidence="4" id="KW-1185">Reference proteome</keyword>
<name>A0A8E2AXB1_9APHY</name>
<organism evidence="3 4">
    <name type="scientific">Obba rivulosa</name>
    <dbReference type="NCBI Taxonomy" id="1052685"/>
    <lineage>
        <taxon>Eukaryota</taxon>
        <taxon>Fungi</taxon>
        <taxon>Dikarya</taxon>
        <taxon>Basidiomycota</taxon>
        <taxon>Agaricomycotina</taxon>
        <taxon>Agaricomycetes</taxon>
        <taxon>Polyporales</taxon>
        <taxon>Gelatoporiaceae</taxon>
        <taxon>Obba</taxon>
    </lineage>
</organism>
<gene>
    <name evidence="3" type="ORF">OBBRIDRAFT_791103</name>
</gene>
<protein>
    <recommendedName>
        <fullName evidence="2">BTB domain-containing protein</fullName>
    </recommendedName>
</protein>
<dbReference type="PROSITE" id="PS50097">
    <property type="entry name" value="BTB"/>
    <property type="match status" value="1"/>
</dbReference>
<evidence type="ECO:0000313" key="3">
    <source>
        <dbReference type="EMBL" id="OCH92656.1"/>
    </source>
</evidence>
<feature type="domain" description="BTB" evidence="2">
    <location>
        <begin position="46"/>
        <end position="120"/>
    </location>
</feature>
<dbReference type="InterPro" id="IPR011333">
    <property type="entry name" value="SKP1/BTB/POZ_sf"/>
</dbReference>
<reference evidence="3 4" key="1">
    <citation type="submission" date="2016-07" db="EMBL/GenBank/DDBJ databases">
        <title>Draft genome of the white-rot fungus Obba rivulosa 3A-2.</title>
        <authorList>
            <consortium name="DOE Joint Genome Institute"/>
            <person name="Miettinen O."/>
            <person name="Riley R."/>
            <person name="Acob R."/>
            <person name="Barry K."/>
            <person name="Cullen D."/>
            <person name="De Vries R."/>
            <person name="Hainaut M."/>
            <person name="Hatakka A."/>
            <person name="Henrissat B."/>
            <person name="Hilden K."/>
            <person name="Kuo R."/>
            <person name="Labutti K."/>
            <person name="Lipzen A."/>
            <person name="Makela M.R."/>
            <person name="Sandor L."/>
            <person name="Spatafora J.W."/>
            <person name="Grigoriev I.V."/>
            <person name="Hibbett D.S."/>
        </authorList>
    </citation>
    <scope>NUCLEOTIDE SEQUENCE [LARGE SCALE GENOMIC DNA]</scope>
    <source>
        <strain evidence="3 4">3A-2</strain>
    </source>
</reference>
<dbReference type="InterPro" id="IPR000210">
    <property type="entry name" value="BTB/POZ_dom"/>
</dbReference>
<dbReference type="EMBL" id="KV722366">
    <property type="protein sequence ID" value="OCH92656.1"/>
    <property type="molecule type" value="Genomic_DNA"/>
</dbReference>
<accession>A0A8E2AXB1</accession>
<proteinExistence type="predicted"/>
<dbReference type="Proteomes" id="UP000250043">
    <property type="component" value="Unassembled WGS sequence"/>
</dbReference>
<dbReference type="Gene3D" id="3.30.710.10">
    <property type="entry name" value="Potassium Channel Kv1.1, Chain A"/>
    <property type="match status" value="1"/>
</dbReference>
<evidence type="ECO:0000256" key="1">
    <source>
        <dbReference type="SAM" id="MobiDB-lite"/>
    </source>
</evidence>
<feature type="region of interest" description="Disordered" evidence="1">
    <location>
        <begin position="76"/>
        <end position="103"/>
    </location>
</feature>